<gene>
    <name evidence="1" type="ORF">VchoM_01185</name>
</gene>
<proteinExistence type="predicted"/>
<dbReference type="AlphaFoldDB" id="A0A0X1KY21"/>
<evidence type="ECO:0000313" key="1">
    <source>
        <dbReference type="EMBL" id="EET23158.1"/>
    </source>
</evidence>
<protein>
    <submittedName>
        <fullName evidence="1">Uncharacterized protein</fullName>
    </submittedName>
</protein>
<dbReference type="HOGENOM" id="CLU_3142030_0_0_6"/>
<organism evidence="1">
    <name type="scientific">Vibrio cholerae (strain MO10)</name>
    <dbReference type="NCBI Taxonomy" id="345072"/>
    <lineage>
        <taxon>Bacteria</taxon>
        <taxon>Pseudomonadati</taxon>
        <taxon>Pseudomonadota</taxon>
        <taxon>Gammaproteobacteria</taxon>
        <taxon>Vibrionales</taxon>
        <taxon>Vibrionaceae</taxon>
        <taxon>Vibrio</taxon>
    </lineage>
</organism>
<accession>A0A0X1KY21</accession>
<reference evidence="1" key="2">
    <citation type="submission" date="2008-07" db="EMBL/GenBank/DDBJ databases">
        <authorList>
            <consortium name="Broad Institute Genome Sequencing Platform"/>
            <person name="Colwell R."/>
            <person name="Grim C.J."/>
            <person name="Young S."/>
            <person name="Jaffe D."/>
            <person name="Gnerre S."/>
            <person name="Berlin A."/>
            <person name="Heiman D."/>
            <person name="Hepburn T."/>
            <person name="Shea T."/>
            <person name="Sykes S."/>
            <person name="Alvarado L."/>
            <person name="Kodira C."/>
            <person name="Heidelberg J."/>
            <person name="Lander E."/>
            <person name="Galagan J."/>
            <person name="Nusbaum C."/>
            <person name="Birren B."/>
        </authorList>
    </citation>
    <scope>NUCLEOTIDE SEQUENCE [LARGE SCALE GENOMIC DNA]</scope>
    <source>
        <strain evidence="1">MO10</strain>
    </source>
</reference>
<name>A0A0X1KY21_VIBCO</name>
<sequence>MLINGIVYRSRHSVTASSAVNHRFQFFFGAIHEIKRRSLKQSPLLKAVI</sequence>
<dbReference type="Proteomes" id="UP000004687">
    <property type="component" value="Unassembled WGS sequence"/>
</dbReference>
<reference evidence="1" key="1">
    <citation type="submission" date="2005-09" db="EMBL/GenBank/DDBJ databases">
        <title>Annotation of Vibrio cholerae MO10.</title>
        <authorList>
            <person name="Colwell R."/>
            <person name="Grim C.J."/>
            <person name="Young S."/>
            <person name="Jaffe D."/>
            <person name="Gnerre S."/>
            <person name="Berlin A."/>
            <person name="Heiman D."/>
            <person name="Hepburn T."/>
            <person name="Shea T."/>
            <person name="Sykes S."/>
            <person name="Yandava C."/>
            <person name="Alvarado L."/>
            <person name="Kodira C."/>
            <person name="Borodovsky M."/>
            <person name="Heidelberg J."/>
            <person name="Lander E."/>
            <person name="Galagan J."/>
            <person name="Nusbaum C."/>
            <person name="Birren B."/>
        </authorList>
    </citation>
    <scope>NUCLEOTIDE SEQUENCE [LARGE SCALE GENOMIC DNA]</scope>
    <source>
        <strain evidence="1">MO10</strain>
    </source>
</reference>
<dbReference type="EMBL" id="DS990136">
    <property type="protein sequence ID" value="EET23158.1"/>
    <property type="molecule type" value="Genomic_DNA"/>
</dbReference>